<name>A0AAW1ECR3_ZOAVI</name>
<evidence type="ECO:0000313" key="2">
    <source>
        <dbReference type="EMBL" id="KAK9520361.1"/>
    </source>
</evidence>
<organism evidence="2 3">
    <name type="scientific">Zoarces viviparus</name>
    <name type="common">Viviparous eelpout</name>
    <name type="synonym">Blennius viviparus</name>
    <dbReference type="NCBI Taxonomy" id="48416"/>
    <lineage>
        <taxon>Eukaryota</taxon>
        <taxon>Metazoa</taxon>
        <taxon>Chordata</taxon>
        <taxon>Craniata</taxon>
        <taxon>Vertebrata</taxon>
        <taxon>Euteleostomi</taxon>
        <taxon>Actinopterygii</taxon>
        <taxon>Neopterygii</taxon>
        <taxon>Teleostei</taxon>
        <taxon>Neoteleostei</taxon>
        <taxon>Acanthomorphata</taxon>
        <taxon>Eupercaria</taxon>
        <taxon>Perciformes</taxon>
        <taxon>Cottioidei</taxon>
        <taxon>Zoarcales</taxon>
        <taxon>Zoarcidae</taxon>
        <taxon>Zoarcinae</taxon>
        <taxon>Zoarces</taxon>
    </lineage>
</organism>
<sequence length="107" mass="11588">MSTNRYPSLAPGKRSGKEVERKSQQGGRGARQGPTHRRARSLHLGGRRQLVPATARAAETQASPIDAEATLRQAAPEGTRGRKVRSKCRSMCPAIHITLLIGQPIQV</sequence>
<dbReference type="EMBL" id="JBCEZU010000329">
    <property type="protein sequence ID" value="KAK9520361.1"/>
    <property type="molecule type" value="Genomic_DNA"/>
</dbReference>
<comment type="caution">
    <text evidence="2">The sequence shown here is derived from an EMBL/GenBank/DDBJ whole genome shotgun (WGS) entry which is preliminary data.</text>
</comment>
<dbReference type="Proteomes" id="UP001488805">
    <property type="component" value="Unassembled WGS sequence"/>
</dbReference>
<proteinExistence type="predicted"/>
<dbReference type="AlphaFoldDB" id="A0AAW1ECR3"/>
<accession>A0AAW1ECR3</accession>
<reference evidence="2 3" key="1">
    <citation type="journal article" date="2024" name="Genome Biol. Evol.">
        <title>Chromosome-level genome assembly of the viviparous eelpout Zoarces viviparus.</title>
        <authorList>
            <person name="Fuhrmann N."/>
            <person name="Brasseur M.V."/>
            <person name="Bakowski C.E."/>
            <person name="Podsiadlowski L."/>
            <person name="Prost S."/>
            <person name="Krehenwinkel H."/>
            <person name="Mayer C."/>
        </authorList>
    </citation>
    <scope>NUCLEOTIDE SEQUENCE [LARGE SCALE GENOMIC DNA]</scope>
    <source>
        <strain evidence="2">NO-MEL_2022_Ind0_liver</strain>
    </source>
</reference>
<evidence type="ECO:0000256" key="1">
    <source>
        <dbReference type="SAM" id="MobiDB-lite"/>
    </source>
</evidence>
<keyword evidence="3" id="KW-1185">Reference proteome</keyword>
<protein>
    <submittedName>
        <fullName evidence="2">Uncharacterized protein</fullName>
    </submittedName>
</protein>
<gene>
    <name evidence="2" type="ORF">VZT92_020254</name>
</gene>
<evidence type="ECO:0000313" key="3">
    <source>
        <dbReference type="Proteomes" id="UP001488805"/>
    </source>
</evidence>
<feature type="region of interest" description="Disordered" evidence="1">
    <location>
        <begin position="1"/>
        <end position="82"/>
    </location>
</feature>